<name>A6K4T0_RAT</name>
<evidence type="ECO:0000313" key="1">
    <source>
        <dbReference type="EMBL" id="EDL96302.1"/>
    </source>
</evidence>
<protein>
    <submittedName>
        <fullName evidence="1">RCG49751</fullName>
    </submittedName>
</protein>
<sequence length="12" mass="1507">MDMQLIFLVRLK</sequence>
<gene>
    <name evidence="1" type="ORF">rCG_49751</name>
</gene>
<dbReference type="EMBL" id="CH474017">
    <property type="protein sequence ID" value="EDL96302.1"/>
    <property type="molecule type" value="Genomic_DNA"/>
</dbReference>
<reference evidence="1 2" key="1">
    <citation type="submission" date="2005-07" db="EMBL/GenBank/DDBJ databases">
        <authorList>
            <person name="Mural R.J."/>
            <person name="Li P.W."/>
            <person name="Adams M.D."/>
            <person name="Amanatides P.G."/>
            <person name="Baden-Tillson H."/>
            <person name="Barnstead M."/>
            <person name="Chin S.H."/>
            <person name="Dew I."/>
            <person name="Evans C.A."/>
            <person name="Ferriera S."/>
            <person name="Flanigan M."/>
            <person name="Fosler C."/>
            <person name="Glodek A."/>
            <person name="Gu Z."/>
            <person name="Holt R.A."/>
            <person name="Jennings D."/>
            <person name="Kraft C.L."/>
            <person name="Lu F."/>
            <person name="Nguyen T."/>
            <person name="Nusskern D.R."/>
            <person name="Pfannkoch C.M."/>
            <person name="Sitter C."/>
            <person name="Sutton G.G."/>
            <person name="Venter J.C."/>
            <person name="Wang Z."/>
            <person name="Woodage T."/>
            <person name="Zheng X.H."/>
            <person name="Zhong F."/>
        </authorList>
    </citation>
    <scope>NUCLEOTIDE SEQUENCE [LARGE SCALE GENOMIC DNA]</scope>
    <source>
        <strain>BN</strain>
        <strain evidence="2">Sprague-Dawley</strain>
    </source>
</reference>
<evidence type="ECO:0000313" key="2">
    <source>
        <dbReference type="Proteomes" id="UP000234681"/>
    </source>
</evidence>
<accession>A6K4T0</accession>
<organism evidence="1 2">
    <name type="scientific">Rattus norvegicus</name>
    <name type="common">Rat</name>
    <dbReference type="NCBI Taxonomy" id="10116"/>
    <lineage>
        <taxon>Eukaryota</taxon>
        <taxon>Metazoa</taxon>
        <taxon>Chordata</taxon>
        <taxon>Craniata</taxon>
        <taxon>Vertebrata</taxon>
        <taxon>Euteleostomi</taxon>
        <taxon>Mammalia</taxon>
        <taxon>Eutheria</taxon>
        <taxon>Euarchontoglires</taxon>
        <taxon>Glires</taxon>
        <taxon>Rodentia</taxon>
        <taxon>Myomorpha</taxon>
        <taxon>Muroidea</taxon>
        <taxon>Muridae</taxon>
        <taxon>Murinae</taxon>
        <taxon>Rattus</taxon>
    </lineage>
</organism>
<proteinExistence type="predicted"/>
<dbReference type="Proteomes" id="UP000234681">
    <property type="component" value="Chromosome 10"/>
</dbReference>